<gene>
    <name evidence="2" type="ORF">LCGC14_2404980</name>
</gene>
<protein>
    <submittedName>
        <fullName evidence="2">Uncharacterized protein</fullName>
    </submittedName>
</protein>
<name>A0A0F9CG90_9ZZZZ</name>
<dbReference type="EMBL" id="LAZR01036203">
    <property type="protein sequence ID" value="KKL25472.1"/>
    <property type="molecule type" value="Genomic_DNA"/>
</dbReference>
<accession>A0A0F9CG90</accession>
<comment type="caution">
    <text evidence="2">The sequence shown here is derived from an EMBL/GenBank/DDBJ whole genome shotgun (WGS) entry which is preliminary data.</text>
</comment>
<reference evidence="2" key="1">
    <citation type="journal article" date="2015" name="Nature">
        <title>Complex archaea that bridge the gap between prokaryotes and eukaryotes.</title>
        <authorList>
            <person name="Spang A."/>
            <person name="Saw J.H."/>
            <person name="Jorgensen S.L."/>
            <person name="Zaremba-Niedzwiedzka K."/>
            <person name="Martijn J."/>
            <person name="Lind A.E."/>
            <person name="van Eijk R."/>
            <person name="Schleper C."/>
            <person name="Guy L."/>
            <person name="Ettema T.J."/>
        </authorList>
    </citation>
    <scope>NUCLEOTIDE SEQUENCE</scope>
</reference>
<organism evidence="2">
    <name type="scientific">marine sediment metagenome</name>
    <dbReference type="NCBI Taxonomy" id="412755"/>
    <lineage>
        <taxon>unclassified sequences</taxon>
        <taxon>metagenomes</taxon>
        <taxon>ecological metagenomes</taxon>
    </lineage>
</organism>
<feature type="non-terminal residue" evidence="2">
    <location>
        <position position="1"/>
    </location>
</feature>
<sequence>ERAERQKHYDEVRTERNDPKAQARIKAYQDEFLKRYGGQDE</sequence>
<evidence type="ECO:0000313" key="2">
    <source>
        <dbReference type="EMBL" id="KKL25472.1"/>
    </source>
</evidence>
<dbReference type="AlphaFoldDB" id="A0A0F9CG90"/>
<proteinExistence type="predicted"/>
<evidence type="ECO:0000256" key="1">
    <source>
        <dbReference type="SAM" id="MobiDB-lite"/>
    </source>
</evidence>
<feature type="region of interest" description="Disordered" evidence="1">
    <location>
        <begin position="1"/>
        <end position="23"/>
    </location>
</feature>